<feature type="compositionally biased region" description="Basic and acidic residues" evidence="9">
    <location>
        <begin position="308"/>
        <end position="318"/>
    </location>
</feature>
<proteinExistence type="predicted"/>
<dbReference type="PANTHER" id="PTHR44899">
    <property type="entry name" value="CAMK FAMILY PROTEIN KINASE"/>
    <property type="match status" value="1"/>
</dbReference>
<sequence length="721" mass="80167">MMQLSDFRRLSLLGQGSFGKAWEVQHIPSGDKYCLKEVSLLDLDKESRIRAIHEAELLLSLSHPHIIGCHFAWLLQDTLYMLMELATLGDLRDLIGAAQAEDRPFSEIEACNIFSQLLSAVCHLHDNNVLHRDIKPRNVLIAQRKAAAFESLSTRHVKLADLGVARQLSSAQSMAETLVGTPYSLAPEVVEGGSYGTAADVWAMGVLLYELLCRKRPFESSNGVAGLVLKVCTAEPDPIDPRHYSAALRNAVYDMLKKDPLSRPTCRDLCQHRVFQSHLHRHQMDRGGWGERERERYRGKGLTQTESHTQRERERVREKVGRLVDSEMVYMFPQKAITRERSRKGERERGLGRDVQTWHRRNTDPFPAPARFDRERERERGKDSEWGDEALIAPPAPITLKKVPISMVNADGDEVDEDMLDVNGDPLTGGETDGMEMEVVREAERDSGEVDVYNISLQRESVPLYVHATLPSAADLHDWSQFGGGANPPRERGRERSSVWVGSLEGIGQGRVHSVDGGDWGGDMGRERSRKYSPRENVVLADLLRVGSSTNDSSTSSISVMMSDGTGGGGWGGEEERVDEGGRVRSRSSRPIHESVTLAQLRPSPPPTMGGHVSREYMPPGTPTLHLTEARHHHHHHRTKRPSSRPASPVYSETSVSGSGSAPATPEQMGRGLGGQTRSPQMRVRAASTLSRPRGHSRRATVVRGHATRRRSSVASTEELY</sequence>
<comment type="catalytic activity">
    <reaction evidence="7">
        <text>L-threonyl-[protein] + ATP = O-phospho-L-threonyl-[protein] + ADP + H(+)</text>
        <dbReference type="Rhea" id="RHEA:46608"/>
        <dbReference type="Rhea" id="RHEA-COMP:11060"/>
        <dbReference type="Rhea" id="RHEA-COMP:11605"/>
        <dbReference type="ChEBI" id="CHEBI:15378"/>
        <dbReference type="ChEBI" id="CHEBI:30013"/>
        <dbReference type="ChEBI" id="CHEBI:30616"/>
        <dbReference type="ChEBI" id="CHEBI:61977"/>
        <dbReference type="ChEBI" id="CHEBI:456216"/>
        <dbReference type="EC" id="2.7.11.1"/>
    </reaction>
</comment>
<dbReference type="EMBL" id="BDIP01003098">
    <property type="protein sequence ID" value="GIQ87269.1"/>
    <property type="molecule type" value="Genomic_DNA"/>
</dbReference>
<feature type="compositionally biased region" description="Polar residues" evidence="9">
    <location>
        <begin position="651"/>
        <end position="662"/>
    </location>
</feature>
<dbReference type="OrthoDB" id="10252171at2759"/>
<accession>A0A9K3GKI0</accession>
<evidence type="ECO:0000256" key="6">
    <source>
        <dbReference type="ARBA" id="ARBA00022840"/>
    </source>
</evidence>
<dbReference type="Proteomes" id="UP000265618">
    <property type="component" value="Unassembled WGS sequence"/>
</dbReference>
<evidence type="ECO:0000256" key="8">
    <source>
        <dbReference type="ARBA" id="ARBA00048679"/>
    </source>
</evidence>
<dbReference type="GO" id="GO:0005524">
    <property type="term" value="F:ATP binding"/>
    <property type="evidence" value="ECO:0007669"/>
    <property type="project" value="UniProtKB-KW"/>
</dbReference>
<evidence type="ECO:0000256" key="2">
    <source>
        <dbReference type="ARBA" id="ARBA00022527"/>
    </source>
</evidence>
<evidence type="ECO:0000256" key="4">
    <source>
        <dbReference type="ARBA" id="ARBA00022741"/>
    </source>
</evidence>
<dbReference type="PROSITE" id="PS00108">
    <property type="entry name" value="PROTEIN_KINASE_ST"/>
    <property type="match status" value="1"/>
</dbReference>
<keyword evidence="6" id="KW-0067">ATP-binding</keyword>
<organism evidence="11 12">
    <name type="scientific">Kipferlia bialata</name>
    <dbReference type="NCBI Taxonomy" id="797122"/>
    <lineage>
        <taxon>Eukaryota</taxon>
        <taxon>Metamonada</taxon>
        <taxon>Carpediemonas-like organisms</taxon>
        <taxon>Kipferlia</taxon>
    </lineage>
</organism>
<evidence type="ECO:0000259" key="10">
    <source>
        <dbReference type="PROSITE" id="PS50011"/>
    </source>
</evidence>
<dbReference type="PROSITE" id="PS50011">
    <property type="entry name" value="PROTEIN_KINASE_DOM"/>
    <property type="match status" value="1"/>
</dbReference>
<evidence type="ECO:0000313" key="12">
    <source>
        <dbReference type="Proteomes" id="UP000265618"/>
    </source>
</evidence>
<name>A0A9K3GKI0_9EUKA</name>
<keyword evidence="2" id="KW-0723">Serine/threonine-protein kinase</keyword>
<evidence type="ECO:0000256" key="5">
    <source>
        <dbReference type="ARBA" id="ARBA00022777"/>
    </source>
</evidence>
<gene>
    <name evidence="11" type="ORF">KIPB_009273</name>
</gene>
<dbReference type="InterPro" id="IPR000719">
    <property type="entry name" value="Prot_kinase_dom"/>
</dbReference>
<dbReference type="InterPro" id="IPR008271">
    <property type="entry name" value="Ser/Thr_kinase_AS"/>
</dbReference>
<dbReference type="PANTHER" id="PTHR44899:SF3">
    <property type="entry name" value="SERINE_THREONINE-PROTEIN KINASE NEK1"/>
    <property type="match status" value="1"/>
</dbReference>
<evidence type="ECO:0000256" key="1">
    <source>
        <dbReference type="ARBA" id="ARBA00012513"/>
    </source>
</evidence>
<dbReference type="GO" id="GO:0004674">
    <property type="term" value="F:protein serine/threonine kinase activity"/>
    <property type="evidence" value="ECO:0007669"/>
    <property type="project" value="UniProtKB-KW"/>
</dbReference>
<keyword evidence="4" id="KW-0547">Nucleotide-binding</keyword>
<dbReference type="AlphaFoldDB" id="A0A9K3GKI0"/>
<dbReference type="Pfam" id="PF00069">
    <property type="entry name" value="Pkinase"/>
    <property type="match status" value="1"/>
</dbReference>
<evidence type="ECO:0000313" key="11">
    <source>
        <dbReference type="EMBL" id="GIQ87269.1"/>
    </source>
</evidence>
<keyword evidence="12" id="KW-1185">Reference proteome</keyword>
<feature type="region of interest" description="Disordered" evidence="9">
    <location>
        <begin position="511"/>
        <end position="532"/>
    </location>
</feature>
<dbReference type="InterPro" id="IPR011009">
    <property type="entry name" value="Kinase-like_dom_sf"/>
</dbReference>
<dbReference type="SMART" id="SM00220">
    <property type="entry name" value="S_TKc"/>
    <property type="match status" value="1"/>
</dbReference>
<keyword evidence="3" id="KW-0808">Transferase</keyword>
<feature type="domain" description="Protein kinase" evidence="10">
    <location>
        <begin position="7"/>
        <end position="275"/>
    </location>
</feature>
<comment type="caution">
    <text evidence="11">The sequence shown here is derived from an EMBL/GenBank/DDBJ whole genome shotgun (WGS) entry which is preliminary data.</text>
</comment>
<dbReference type="EC" id="2.7.11.1" evidence="1"/>
<feature type="region of interest" description="Disordered" evidence="9">
    <location>
        <begin position="548"/>
        <end position="721"/>
    </location>
</feature>
<feature type="compositionally biased region" description="Low complexity" evidence="9">
    <location>
        <begin position="548"/>
        <end position="564"/>
    </location>
</feature>
<feature type="compositionally biased region" description="Basic and acidic residues" evidence="9">
    <location>
        <begin position="286"/>
        <end position="298"/>
    </location>
</feature>
<protein>
    <recommendedName>
        <fullName evidence="1">non-specific serine/threonine protein kinase</fullName>
        <ecNumber evidence="1">2.7.11.1</ecNumber>
    </recommendedName>
</protein>
<feature type="region of interest" description="Disordered" evidence="9">
    <location>
        <begin position="286"/>
        <end position="318"/>
    </location>
</feature>
<comment type="catalytic activity">
    <reaction evidence="8">
        <text>L-seryl-[protein] + ATP = O-phospho-L-seryl-[protein] + ADP + H(+)</text>
        <dbReference type="Rhea" id="RHEA:17989"/>
        <dbReference type="Rhea" id="RHEA-COMP:9863"/>
        <dbReference type="Rhea" id="RHEA-COMP:11604"/>
        <dbReference type="ChEBI" id="CHEBI:15378"/>
        <dbReference type="ChEBI" id="CHEBI:29999"/>
        <dbReference type="ChEBI" id="CHEBI:30616"/>
        <dbReference type="ChEBI" id="CHEBI:83421"/>
        <dbReference type="ChEBI" id="CHEBI:456216"/>
        <dbReference type="EC" id="2.7.11.1"/>
    </reaction>
</comment>
<feature type="compositionally biased region" description="Basic residues" evidence="9">
    <location>
        <begin position="693"/>
        <end position="712"/>
    </location>
</feature>
<feature type="compositionally biased region" description="Basic and acidic residues" evidence="9">
    <location>
        <begin position="371"/>
        <end position="384"/>
    </location>
</feature>
<feature type="compositionally biased region" description="Basic residues" evidence="9">
    <location>
        <begin position="631"/>
        <end position="643"/>
    </location>
</feature>
<evidence type="ECO:0000256" key="7">
    <source>
        <dbReference type="ARBA" id="ARBA00047899"/>
    </source>
</evidence>
<dbReference type="Gene3D" id="1.10.510.10">
    <property type="entry name" value="Transferase(Phosphotransferase) domain 1"/>
    <property type="match status" value="1"/>
</dbReference>
<evidence type="ECO:0000256" key="3">
    <source>
        <dbReference type="ARBA" id="ARBA00022679"/>
    </source>
</evidence>
<keyword evidence="5" id="KW-0418">Kinase</keyword>
<evidence type="ECO:0000256" key="9">
    <source>
        <dbReference type="SAM" id="MobiDB-lite"/>
    </source>
</evidence>
<dbReference type="InterPro" id="IPR051131">
    <property type="entry name" value="NEK_Ser/Thr_kinase_NIMA"/>
</dbReference>
<feature type="region of interest" description="Disordered" evidence="9">
    <location>
        <begin position="359"/>
        <end position="384"/>
    </location>
</feature>
<dbReference type="SUPFAM" id="SSF56112">
    <property type="entry name" value="Protein kinase-like (PK-like)"/>
    <property type="match status" value="1"/>
</dbReference>
<reference evidence="11 12" key="1">
    <citation type="journal article" date="2018" name="PLoS ONE">
        <title>The draft genome of Kipferlia bialata reveals reductive genome evolution in fornicate parasites.</title>
        <authorList>
            <person name="Tanifuji G."/>
            <person name="Takabayashi S."/>
            <person name="Kume K."/>
            <person name="Takagi M."/>
            <person name="Nakayama T."/>
            <person name="Kamikawa R."/>
            <person name="Inagaki Y."/>
            <person name="Hashimoto T."/>
        </authorList>
    </citation>
    <scope>NUCLEOTIDE SEQUENCE [LARGE SCALE GENOMIC DNA]</scope>
    <source>
        <strain evidence="11">NY0173</strain>
    </source>
</reference>